<dbReference type="EMBL" id="CP042908">
    <property type="protein sequence ID" value="QIB92754.1"/>
    <property type="molecule type" value="Genomic_DNA"/>
</dbReference>
<dbReference type="AlphaFoldDB" id="A0A0F8TNP1"/>
<sequence length="243" mass="28485">MIRLIRDGSDGLISINPEGVRFLNTQVLEESKLEDLEQLIEIRTYLNTFELKLDPIVVSYRQLTQADKGKVDRTLSSFYCSKDPDIQDFVRHKMERFDDKSICRSYLILDRENSDDENFCILGFFALALKILTVDQNKLNRKQKRDMNLLREQEGIPSYFIAQLGKNDMFKYNFKGKYLLDEAVNIVYDCIGLLGGTIVWLEANKEADSVVKFYKNNKFIELQSEMQEDGVERIQMIKYLNRE</sequence>
<evidence type="ECO:0000313" key="4">
    <source>
        <dbReference type="Proteomes" id="UP000034152"/>
    </source>
</evidence>
<reference evidence="4 5" key="1">
    <citation type="journal article" date="2015" name="ISME J.">
        <title>Genomic and phenotypic differentiation among Methanosarcina mazei populations from Columbia River sediment.</title>
        <authorList>
            <person name="Youngblut N.D."/>
            <person name="Wirth J.S."/>
            <person name="Henriksen J.R."/>
            <person name="Smith M."/>
            <person name="Simon H."/>
            <person name="Metcalf W.W."/>
            <person name="Whitaker R.J."/>
        </authorList>
    </citation>
    <scope>NUCLEOTIDE SEQUENCE [LARGE SCALE GENOMIC DNA]</scope>
    <source>
        <strain evidence="2 4">1.H.M.2.1</strain>
        <strain evidence="1 5">2.F.A.2.4</strain>
    </source>
</reference>
<dbReference type="Proteomes" id="UP000034578">
    <property type="component" value="Unassembled WGS sequence"/>
</dbReference>
<dbReference type="Proteomes" id="UP000467371">
    <property type="component" value="Chromosome"/>
</dbReference>
<gene>
    <name evidence="1" type="ORF">DU47_12680</name>
    <name evidence="2" type="ORF">DU80_06900</name>
    <name evidence="3" type="ORF">FQU78_06100</name>
</gene>
<evidence type="ECO:0000313" key="2">
    <source>
        <dbReference type="EMBL" id="KKH86859.1"/>
    </source>
</evidence>
<accession>A0A0F8TNP1</accession>
<evidence type="ECO:0000313" key="6">
    <source>
        <dbReference type="Proteomes" id="UP000467371"/>
    </source>
</evidence>
<dbReference type="EMBL" id="JJQU01000093">
    <property type="protein sequence ID" value="KKH86859.1"/>
    <property type="molecule type" value="Genomic_DNA"/>
</dbReference>
<dbReference type="Proteomes" id="UP000034152">
    <property type="component" value="Unassembled WGS sequence"/>
</dbReference>
<evidence type="ECO:0000313" key="1">
    <source>
        <dbReference type="EMBL" id="KKG06116.1"/>
    </source>
</evidence>
<proteinExistence type="predicted"/>
<keyword evidence="5" id="KW-1185">Reference proteome</keyword>
<evidence type="ECO:0000313" key="5">
    <source>
        <dbReference type="Proteomes" id="UP000034578"/>
    </source>
</evidence>
<evidence type="ECO:0008006" key="7">
    <source>
        <dbReference type="Google" id="ProtNLM"/>
    </source>
</evidence>
<organism evidence="2 4">
    <name type="scientific">Methanosarcina mazei</name>
    <name type="common">Methanosarcina frisia</name>
    <dbReference type="NCBI Taxonomy" id="2209"/>
    <lineage>
        <taxon>Archaea</taxon>
        <taxon>Methanobacteriati</taxon>
        <taxon>Methanobacteriota</taxon>
        <taxon>Stenosarchaea group</taxon>
        <taxon>Methanomicrobia</taxon>
        <taxon>Methanosarcinales</taxon>
        <taxon>Methanosarcinaceae</taxon>
        <taxon>Methanosarcina</taxon>
    </lineage>
</organism>
<dbReference type="Gene3D" id="3.40.630.30">
    <property type="match status" value="1"/>
</dbReference>
<dbReference type="EMBL" id="JJOS01000012">
    <property type="protein sequence ID" value="KKG06116.1"/>
    <property type="molecule type" value="Genomic_DNA"/>
</dbReference>
<dbReference type="OrthoDB" id="138652at2157"/>
<reference evidence="3 6" key="2">
    <citation type="journal article" date="2020" name="Environ. Microbiol. Rep.">
        <title>Redox cycling of Fe(II) and Fe(III) in magnetite accelerates aceticlastic methanogenesis by Methanosarcina mazei.</title>
        <authorList>
            <person name="Wang H."/>
            <person name="Byrne J.M."/>
            <person name="Liu P."/>
            <person name="Liu J."/>
            <person name="Dong X."/>
            <person name="Lu Y."/>
        </authorList>
    </citation>
    <scope>NUCLEOTIDE SEQUENCE [LARGE SCALE GENOMIC DNA]</scope>
    <source>
        <strain evidence="3">Zm-15</strain>
        <strain evidence="6">zm-15</strain>
    </source>
</reference>
<protein>
    <recommendedName>
        <fullName evidence="7">N-acetyltransferase domain-containing protein</fullName>
    </recommendedName>
</protein>
<dbReference type="PATRIC" id="fig|2209.56.peg.1504"/>
<name>A0A0F8TNP1_METMZ</name>
<evidence type="ECO:0000313" key="3">
    <source>
        <dbReference type="EMBL" id="QIB92754.1"/>
    </source>
</evidence>
<dbReference type="RefSeq" id="WP_048038553.1">
    <property type="nucleotide sequence ID" value="NZ_JJOS01000012.1"/>
</dbReference>